<keyword evidence="4 6" id="KW-0012">Acyltransferase</keyword>
<dbReference type="GO" id="GO:0006633">
    <property type="term" value="P:fatty acid biosynthetic process"/>
    <property type="evidence" value="ECO:0007669"/>
    <property type="project" value="TreeGrafter"/>
</dbReference>
<dbReference type="InterPro" id="IPR014043">
    <property type="entry name" value="Acyl_transferase_dom"/>
</dbReference>
<evidence type="ECO:0000256" key="3">
    <source>
        <dbReference type="ARBA" id="ARBA00022679"/>
    </source>
</evidence>
<dbReference type="SMART" id="SM00827">
    <property type="entry name" value="PKS_AT"/>
    <property type="match status" value="1"/>
</dbReference>
<accession>A0A1I6S4Q8</accession>
<dbReference type="NCBIfam" id="TIGR00128">
    <property type="entry name" value="fabD"/>
    <property type="match status" value="1"/>
</dbReference>
<evidence type="ECO:0000256" key="1">
    <source>
        <dbReference type="ARBA" id="ARBA00013258"/>
    </source>
</evidence>
<comment type="catalytic activity">
    <reaction evidence="5 6">
        <text>holo-[ACP] + malonyl-CoA = malonyl-[ACP] + CoA</text>
        <dbReference type="Rhea" id="RHEA:41792"/>
        <dbReference type="Rhea" id="RHEA-COMP:9623"/>
        <dbReference type="Rhea" id="RHEA-COMP:9685"/>
        <dbReference type="ChEBI" id="CHEBI:57287"/>
        <dbReference type="ChEBI" id="CHEBI:57384"/>
        <dbReference type="ChEBI" id="CHEBI:64479"/>
        <dbReference type="ChEBI" id="CHEBI:78449"/>
        <dbReference type="EC" id="2.3.1.39"/>
    </reaction>
</comment>
<dbReference type="EC" id="2.3.1.39" evidence="1 6"/>
<dbReference type="Pfam" id="PF00698">
    <property type="entry name" value="Acyl_transf_1"/>
    <property type="match status" value="1"/>
</dbReference>
<dbReference type="InterPro" id="IPR001227">
    <property type="entry name" value="Ac_transferase_dom_sf"/>
</dbReference>
<proteinExistence type="inferred from homology"/>
<dbReference type="GO" id="GO:0005829">
    <property type="term" value="C:cytosol"/>
    <property type="evidence" value="ECO:0007669"/>
    <property type="project" value="TreeGrafter"/>
</dbReference>
<feature type="domain" description="Malonyl-CoA:ACP transacylase (MAT)" evidence="9">
    <location>
        <begin position="6"/>
        <end position="305"/>
    </location>
</feature>
<gene>
    <name evidence="10" type="ORF">SAMN05192570_2172</name>
</gene>
<comment type="similarity">
    <text evidence="6">Belongs to the fabD family.</text>
</comment>
<evidence type="ECO:0000256" key="8">
    <source>
        <dbReference type="SAM" id="MobiDB-lite"/>
    </source>
</evidence>
<feature type="active site" evidence="7">
    <location>
        <position position="204"/>
    </location>
</feature>
<dbReference type="Gene3D" id="3.30.70.250">
    <property type="entry name" value="Malonyl-CoA ACP transacylase, ACP-binding"/>
    <property type="match status" value="1"/>
</dbReference>
<dbReference type="EMBL" id="FOZV01000004">
    <property type="protein sequence ID" value="SFS71945.1"/>
    <property type="molecule type" value="Genomic_DNA"/>
</dbReference>
<dbReference type="SUPFAM" id="SSF55048">
    <property type="entry name" value="Probable ACP-binding domain of malonyl-CoA ACP transacylase"/>
    <property type="match status" value="1"/>
</dbReference>
<evidence type="ECO:0000256" key="5">
    <source>
        <dbReference type="ARBA" id="ARBA00048462"/>
    </source>
</evidence>
<feature type="active site" evidence="7">
    <location>
        <position position="94"/>
    </location>
</feature>
<dbReference type="PIRSF" id="PIRSF000446">
    <property type="entry name" value="Mct"/>
    <property type="match status" value="1"/>
</dbReference>
<dbReference type="PANTHER" id="PTHR42681">
    <property type="entry name" value="MALONYL-COA-ACYL CARRIER PROTEIN TRANSACYLASE, MITOCHONDRIAL"/>
    <property type="match status" value="1"/>
</dbReference>
<evidence type="ECO:0000313" key="11">
    <source>
        <dbReference type="Proteomes" id="UP000198788"/>
    </source>
</evidence>
<evidence type="ECO:0000256" key="7">
    <source>
        <dbReference type="PIRSR" id="PIRSR000446-1"/>
    </source>
</evidence>
<reference evidence="11" key="1">
    <citation type="submission" date="2016-10" db="EMBL/GenBank/DDBJ databases">
        <authorList>
            <person name="Varghese N."/>
            <person name="Submissions S."/>
        </authorList>
    </citation>
    <scope>NUCLEOTIDE SEQUENCE [LARGE SCALE GENOMIC DNA]</scope>
    <source>
        <strain evidence="11">CGMCC 1.10683</strain>
    </source>
</reference>
<dbReference type="GO" id="GO:0004314">
    <property type="term" value="F:[acyl-carrier-protein] S-malonyltransferase activity"/>
    <property type="evidence" value="ECO:0007669"/>
    <property type="project" value="UniProtKB-EC"/>
</dbReference>
<keyword evidence="11" id="KW-1185">Reference proteome</keyword>
<dbReference type="Proteomes" id="UP000198788">
    <property type="component" value="Unassembled WGS sequence"/>
</dbReference>
<dbReference type="STRING" id="871741.SAMN05192570_2172"/>
<dbReference type="InterPro" id="IPR016036">
    <property type="entry name" value="Malonyl_transacylase_ACP-bd"/>
</dbReference>
<feature type="region of interest" description="Disordered" evidence="8">
    <location>
        <begin position="295"/>
        <end position="314"/>
    </location>
</feature>
<dbReference type="AlphaFoldDB" id="A0A1I6S4Q8"/>
<keyword evidence="3 6" id="KW-0808">Transferase</keyword>
<dbReference type="InterPro" id="IPR004410">
    <property type="entry name" value="Malonyl_CoA-ACP_transAc_FabD"/>
</dbReference>
<dbReference type="OrthoDB" id="9808564at2"/>
<dbReference type="SUPFAM" id="SSF52151">
    <property type="entry name" value="FabD/lysophospholipase-like"/>
    <property type="match status" value="1"/>
</dbReference>
<evidence type="ECO:0000256" key="4">
    <source>
        <dbReference type="ARBA" id="ARBA00023315"/>
    </source>
</evidence>
<protein>
    <recommendedName>
        <fullName evidence="2 6">Malonyl CoA-acyl carrier protein transacylase</fullName>
        <ecNumber evidence="1 6">2.3.1.39</ecNumber>
    </recommendedName>
</protein>
<organism evidence="10 11">
    <name type="scientific">Brevundimonas viscosa</name>
    <dbReference type="NCBI Taxonomy" id="871741"/>
    <lineage>
        <taxon>Bacteria</taxon>
        <taxon>Pseudomonadati</taxon>
        <taxon>Pseudomonadota</taxon>
        <taxon>Alphaproteobacteria</taxon>
        <taxon>Caulobacterales</taxon>
        <taxon>Caulobacteraceae</taxon>
        <taxon>Brevundimonas</taxon>
    </lineage>
</organism>
<dbReference type="InterPro" id="IPR050858">
    <property type="entry name" value="Mal-CoA-ACP_Trans/PKS_FabD"/>
</dbReference>
<sequence>MTLALLFPGQGSQSVGMGAALADAFAGAREVFAEVDAALGQKLSQLMREGPEDQLTLTENAQPALMAVSVAAARVLKAEFGVGVDRAAFVAGHSLGEYSALCAAGSISLADTARLLKLRGQAMQRAVPVGRGAMASLIGPKTDLALAEEAARAGSEVGVCVVANDNNAGNIVISGDKAAVDRAIEKAKELGARAIPLNVSAPFHCPLMQPAADEMAEALADARVSAPVVPVVANVTARPETDPEIIRRLLVEQVTGRVRWRESMEWMAGEGGASRFAEIGSGKVLTGMAKRIAPDAESQSLNTPEDLEAFAKSL</sequence>
<dbReference type="RefSeq" id="WP_092310251.1">
    <property type="nucleotide sequence ID" value="NZ_FOZV01000004.1"/>
</dbReference>
<dbReference type="InterPro" id="IPR016035">
    <property type="entry name" value="Acyl_Trfase/lysoPLipase"/>
</dbReference>
<evidence type="ECO:0000259" key="9">
    <source>
        <dbReference type="SMART" id="SM00827"/>
    </source>
</evidence>
<dbReference type="InterPro" id="IPR024925">
    <property type="entry name" value="Malonyl_CoA-ACP_transAc"/>
</dbReference>
<evidence type="ECO:0000313" key="10">
    <source>
        <dbReference type="EMBL" id="SFS71945.1"/>
    </source>
</evidence>
<dbReference type="PANTHER" id="PTHR42681:SF1">
    <property type="entry name" value="MALONYL-COA-ACYL CARRIER PROTEIN TRANSACYLASE, MITOCHONDRIAL"/>
    <property type="match status" value="1"/>
</dbReference>
<dbReference type="Gene3D" id="3.40.366.10">
    <property type="entry name" value="Malonyl-Coenzyme A Acyl Carrier Protein, domain 2"/>
    <property type="match status" value="1"/>
</dbReference>
<name>A0A1I6S4Q8_9CAUL</name>
<evidence type="ECO:0000256" key="2">
    <source>
        <dbReference type="ARBA" id="ARBA00018953"/>
    </source>
</evidence>
<evidence type="ECO:0000256" key="6">
    <source>
        <dbReference type="PIRNR" id="PIRNR000446"/>
    </source>
</evidence>